<dbReference type="Gene3D" id="3.30.470.20">
    <property type="entry name" value="ATP-grasp fold, B domain"/>
    <property type="match status" value="1"/>
</dbReference>
<dbReference type="Pfam" id="PF08442">
    <property type="entry name" value="ATP-grasp_2"/>
    <property type="match status" value="1"/>
</dbReference>
<evidence type="ECO:0000313" key="7">
    <source>
        <dbReference type="EMBL" id="OGE01954.1"/>
    </source>
</evidence>
<comment type="caution">
    <text evidence="7">The sequence shown here is derived from an EMBL/GenBank/DDBJ whole genome shotgun (WGS) entry which is preliminary data.</text>
</comment>
<dbReference type="InterPro" id="IPR032263">
    <property type="entry name" value="Citrate-bd"/>
</dbReference>
<evidence type="ECO:0000256" key="1">
    <source>
        <dbReference type="ARBA" id="ARBA00022598"/>
    </source>
</evidence>
<evidence type="ECO:0000256" key="2">
    <source>
        <dbReference type="ARBA" id="ARBA00022741"/>
    </source>
</evidence>
<dbReference type="GO" id="GO:0006099">
    <property type="term" value="P:tricarboxylic acid cycle"/>
    <property type="evidence" value="ECO:0007669"/>
    <property type="project" value="InterPro"/>
</dbReference>
<dbReference type="AlphaFoldDB" id="A0A1F5HCS2"/>
<protein>
    <recommendedName>
        <fullName evidence="6">ATP-grasp domain-containing protein</fullName>
    </recommendedName>
</protein>
<dbReference type="GO" id="GO:0006104">
    <property type="term" value="P:succinyl-CoA metabolic process"/>
    <property type="evidence" value="ECO:0007669"/>
    <property type="project" value="TreeGrafter"/>
</dbReference>
<dbReference type="InterPro" id="IPR005809">
    <property type="entry name" value="Succ_CoA_ligase-like_bsu"/>
</dbReference>
<dbReference type="GO" id="GO:0046872">
    <property type="term" value="F:metal ion binding"/>
    <property type="evidence" value="ECO:0007669"/>
    <property type="project" value="InterPro"/>
</dbReference>
<dbReference type="InterPro" id="IPR013650">
    <property type="entry name" value="ATP-grasp_succ-CoA_synth-type"/>
</dbReference>
<comment type="catalytic activity">
    <reaction evidence="4">
        <text>oxaloacetate + acetyl-CoA + ADP + phosphate = citrate + ATP + CoA</text>
        <dbReference type="Rhea" id="RHEA:21160"/>
        <dbReference type="ChEBI" id="CHEBI:16452"/>
        <dbReference type="ChEBI" id="CHEBI:16947"/>
        <dbReference type="ChEBI" id="CHEBI:30616"/>
        <dbReference type="ChEBI" id="CHEBI:43474"/>
        <dbReference type="ChEBI" id="CHEBI:57287"/>
        <dbReference type="ChEBI" id="CHEBI:57288"/>
        <dbReference type="ChEBI" id="CHEBI:456216"/>
        <dbReference type="EC" id="2.3.3.8"/>
    </reaction>
</comment>
<evidence type="ECO:0000256" key="5">
    <source>
        <dbReference type="PROSITE-ProRule" id="PRU00409"/>
    </source>
</evidence>
<gene>
    <name evidence="7" type="ORF">A2196_05080</name>
</gene>
<keyword evidence="2 5" id="KW-0547">Nucleotide-binding</keyword>
<dbReference type="SUPFAM" id="SSF56059">
    <property type="entry name" value="Glutathione synthetase ATP-binding domain-like"/>
    <property type="match status" value="1"/>
</dbReference>
<evidence type="ECO:0000259" key="6">
    <source>
        <dbReference type="PROSITE" id="PS50975"/>
    </source>
</evidence>
<dbReference type="Proteomes" id="UP000176751">
    <property type="component" value="Unassembled WGS sequence"/>
</dbReference>
<reference evidence="7 8" key="1">
    <citation type="journal article" date="2016" name="Nat. Commun.">
        <title>Thousands of microbial genomes shed light on interconnected biogeochemical processes in an aquifer system.</title>
        <authorList>
            <person name="Anantharaman K."/>
            <person name="Brown C.T."/>
            <person name="Hug L.A."/>
            <person name="Sharon I."/>
            <person name="Castelle C.J."/>
            <person name="Probst A.J."/>
            <person name="Thomas B.C."/>
            <person name="Singh A."/>
            <person name="Wilkins M.J."/>
            <person name="Karaoz U."/>
            <person name="Brodie E.L."/>
            <person name="Williams K.H."/>
            <person name="Hubbard S.S."/>
            <person name="Banfield J.F."/>
        </authorList>
    </citation>
    <scope>NUCLEOTIDE SEQUENCE [LARGE SCALE GENOMIC DNA]</scope>
</reference>
<dbReference type="Gene3D" id="3.30.1490.20">
    <property type="entry name" value="ATP-grasp fold, A domain"/>
    <property type="match status" value="1"/>
</dbReference>
<feature type="domain" description="ATP-grasp" evidence="6">
    <location>
        <begin position="9"/>
        <end position="215"/>
    </location>
</feature>
<dbReference type="PANTHER" id="PTHR11815:SF10">
    <property type="entry name" value="SUCCINATE--COA LIGASE [GDP-FORMING] SUBUNIT BETA, MITOCHONDRIAL"/>
    <property type="match status" value="1"/>
</dbReference>
<dbReference type="InterPro" id="IPR016102">
    <property type="entry name" value="Succinyl-CoA_synth-like"/>
</dbReference>
<dbReference type="PROSITE" id="PS50975">
    <property type="entry name" value="ATP_GRASP"/>
    <property type="match status" value="1"/>
</dbReference>
<dbReference type="InterPro" id="IPR011761">
    <property type="entry name" value="ATP-grasp"/>
</dbReference>
<keyword evidence="5" id="KW-0067">ATP-binding</keyword>
<name>A0A1F5HCS2_9BACT</name>
<evidence type="ECO:0000256" key="4">
    <source>
        <dbReference type="ARBA" id="ARBA00047593"/>
    </source>
</evidence>
<proteinExistence type="predicted"/>
<evidence type="ECO:0000313" key="8">
    <source>
        <dbReference type="Proteomes" id="UP000176751"/>
    </source>
</evidence>
<organism evidence="7 8">
    <name type="scientific">Candidatus Curtissbacteria bacterium RIFOXYA1_FULL_41_14</name>
    <dbReference type="NCBI Taxonomy" id="1797737"/>
    <lineage>
        <taxon>Bacteria</taxon>
        <taxon>Candidatus Curtissiibacteriota</taxon>
    </lineage>
</organism>
<dbReference type="InterPro" id="IPR013815">
    <property type="entry name" value="ATP_grasp_subdomain_1"/>
</dbReference>
<accession>A0A1F5HCS2</accession>
<dbReference type="SUPFAM" id="SSF52210">
    <property type="entry name" value="Succinyl-CoA synthetase domains"/>
    <property type="match status" value="1"/>
</dbReference>
<dbReference type="Pfam" id="PF16114">
    <property type="entry name" value="Citrate_bind"/>
    <property type="match status" value="1"/>
</dbReference>
<dbReference type="PIRSF" id="PIRSF001554">
    <property type="entry name" value="SucCS_beta"/>
    <property type="match status" value="1"/>
</dbReference>
<keyword evidence="3" id="KW-0012">Acyltransferase</keyword>
<sequence>MKLYEFEGHRILAKVGIESPFFVACSNLDEVKQARKRLKFPMVAKVQVLSGRRGKSGGVKFLSNEKQLLTFAKEMFGNKFNGEDVRFISFSKKIEIEKELYLSIAYDTIKKNPFFLFCEEGGVDIEEVKKRSPEKIVRVDIDSLTGPTKKNLEALFRHELVDFATRLWDAFWRFDCRMVEINPLALVRESGSHPRIEVKTKSGVHLGDGHSYVAIDAKIILDDAGLARHRDLDVLPKGAASAVPTERELAARKVDEGDWRGTAGSIFIELDGDIAVLASGGGASLLTMDALTSAGGKGANYTEYSGNPPAEKVEKLTKITLDRENLSGCLVCGAVANFTDIYETLKGFTEGLRQVRPKPSYPIVIRRGGPGQEKIYEVIGKIAQKEDYDIHLFGPETPISVACQKMVELSNDYKIRNPKYESKIDSYD</sequence>
<dbReference type="GO" id="GO:0042709">
    <property type="term" value="C:succinate-CoA ligase complex"/>
    <property type="evidence" value="ECO:0007669"/>
    <property type="project" value="TreeGrafter"/>
</dbReference>
<evidence type="ECO:0000256" key="3">
    <source>
        <dbReference type="ARBA" id="ARBA00023315"/>
    </source>
</evidence>
<keyword evidence="3" id="KW-0808">Transferase</keyword>
<dbReference type="GO" id="GO:0004775">
    <property type="term" value="F:succinate-CoA ligase (ADP-forming) activity"/>
    <property type="evidence" value="ECO:0007669"/>
    <property type="project" value="TreeGrafter"/>
</dbReference>
<dbReference type="GO" id="GO:0003878">
    <property type="term" value="F:ATP citrate synthase activity"/>
    <property type="evidence" value="ECO:0007669"/>
    <property type="project" value="UniProtKB-EC"/>
</dbReference>
<dbReference type="STRING" id="1797737.A2196_05080"/>
<keyword evidence="1" id="KW-0436">Ligase</keyword>
<dbReference type="PANTHER" id="PTHR11815">
    <property type="entry name" value="SUCCINYL-COA SYNTHETASE BETA CHAIN"/>
    <property type="match status" value="1"/>
</dbReference>
<dbReference type="GO" id="GO:0005524">
    <property type="term" value="F:ATP binding"/>
    <property type="evidence" value="ECO:0007669"/>
    <property type="project" value="UniProtKB-UniRule"/>
</dbReference>
<dbReference type="Gene3D" id="3.40.50.261">
    <property type="entry name" value="Succinyl-CoA synthetase domains"/>
    <property type="match status" value="1"/>
</dbReference>
<dbReference type="EMBL" id="MFCA01000022">
    <property type="protein sequence ID" value="OGE01954.1"/>
    <property type="molecule type" value="Genomic_DNA"/>
</dbReference>